<name>A0AAJ2BPV0_9PSED</name>
<dbReference type="AlphaFoldDB" id="A0AAJ2BPV0"/>
<gene>
    <name evidence="1" type="ORF">QE440_002125</name>
</gene>
<dbReference type="Proteomes" id="UP001268036">
    <property type="component" value="Unassembled WGS sequence"/>
</dbReference>
<evidence type="ECO:0000313" key="1">
    <source>
        <dbReference type="EMBL" id="MDR6234384.1"/>
    </source>
</evidence>
<dbReference type="SUPFAM" id="SSF53850">
    <property type="entry name" value="Periplasmic binding protein-like II"/>
    <property type="match status" value="1"/>
</dbReference>
<dbReference type="EMBL" id="JAVJAF010000001">
    <property type="protein sequence ID" value="MDR6234384.1"/>
    <property type="molecule type" value="Genomic_DNA"/>
</dbReference>
<organism evidence="1 2">
    <name type="scientific">Pseudomonas oryzihabitans</name>
    <dbReference type="NCBI Taxonomy" id="47885"/>
    <lineage>
        <taxon>Bacteria</taxon>
        <taxon>Pseudomonadati</taxon>
        <taxon>Pseudomonadota</taxon>
        <taxon>Gammaproteobacteria</taxon>
        <taxon>Pseudomonadales</taxon>
        <taxon>Pseudomonadaceae</taxon>
        <taxon>Pseudomonas</taxon>
    </lineage>
</organism>
<sequence length="100" mass="10798">MPVLGAGVDVALTIGNGRFKHGEAWPLFREEVFPVYRPRLLADQALPVTRDQLARWPLLHVAGMTGLPHWRGHDGPPPSNSQGSATLRVDNCTLVIPGGA</sequence>
<comment type="caution">
    <text evidence="1">The sequence shown here is derived from an EMBL/GenBank/DDBJ whole genome shotgun (WGS) entry which is preliminary data.</text>
</comment>
<dbReference type="Gene3D" id="3.40.190.10">
    <property type="entry name" value="Periplasmic binding protein-like II"/>
    <property type="match status" value="2"/>
</dbReference>
<evidence type="ECO:0000313" key="2">
    <source>
        <dbReference type="Proteomes" id="UP001268036"/>
    </source>
</evidence>
<reference evidence="1" key="1">
    <citation type="submission" date="2023-08" db="EMBL/GenBank/DDBJ databases">
        <title>Functional and genomic diversity of the sorghum phyllosphere microbiome.</title>
        <authorList>
            <person name="Shade A."/>
        </authorList>
    </citation>
    <scope>NUCLEOTIDE SEQUENCE</scope>
    <source>
        <strain evidence="1">SORGH_AS_0201</strain>
    </source>
</reference>
<proteinExistence type="predicted"/>
<accession>A0AAJ2BPV0</accession>
<protein>
    <submittedName>
        <fullName evidence="1">Uncharacterized protein</fullName>
    </submittedName>
</protein>